<dbReference type="GO" id="GO:0020037">
    <property type="term" value="F:heme binding"/>
    <property type="evidence" value="ECO:0007669"/>
    <property type="project" value="InterPro"/>
</dbReference>
<dbReference type="KEGG" id="sre:PTSG_04627"/>
<evidence type="ECO:0008006" key="10">
    <source>
        <dbReference type="Google" id="ProtNLM"/>
    </source>
</evidence>
<evidence type="ECO:0000313" key="8">
    <source>
        <dbReference type="EMBL" id="EGD72898.1"/>
    </source>
</evidence>
<dbReference type="RefSeq" id="XP_004994720.1">
    <property type="nucleotide sequence ID" value="XM_004994663.1"/>
</dbReference>
<dbReference type="STRING" id="946362.F2U7Z3"/>
<keyword evidence="7" id="KW-1133">Transmembrane helix</keyword>
<dbReference type="InterPro" id="IPR002401">
    <property type="entry name" value="Cyt_P450_E_grp-I"/>
</dbReference>
<dbReference type="Gene3D" id="1.10.630.10">
    <property type="entry name" value="Cytochrome P450"/>
    <property type="match status" value="1"/>
</dbReference>
<dbReference type="InterPro" id="IPR001128">
    <property type="entry name" value="Cyt_P450"/>
</dbReference>
<dbReference type="eggNOG" id="KOG0157">
    <property type="taxonomic scope" value="Eukaryota"/>
</dbReference>
<dbReference type="PRINTS" id="PR00385">
    <property type="entry name" value="P450"/>
</dbReference>
<keyword evidence="2 5" id="KW-0479">Metal-binding</keyword>
<dbReference type="PROSITE" id="PS00086">
    <property type="entry name" value="CYTOCHROME_P450"/>
    <property type="match status" value="1"/>
</dbReference>
<accession>F2U7Z3</accession>
<dbReference type="EMBL" id="GL832964">
    <property type="protein sequence ID" value="EGD72898.1"/>
    <property type="molecule type" value="Genomic_DNA"/>
</dbReference>
<dbReference type="InterPro" id="IPR036396">
    <property type="entry name" value="Cyt_P450_sf"/>
</dbReference>
<evidence type="ECO:0000313" key="9">
    <source>
        <dbReference type="Proteomes" id="UP000007799"/>
    </source>
</evidence>
<evidence type="ECO:0000256" key="7">
    <source>
        <dbReference type="SAM" id="Phobius"/>
    </source>
</evidence>
<keyword evidence="5 6" id="KW-0349">Heme</keyword>
<dbReference type="InParanoid" id="F2U7Z3"/>
<dbReference type="InterPro" id="IPR017972">
    <property type="entry name" value="Cyt_P450_CS"/>
</dbReference>
<evidence type="ECO:0000256" key="6">
    <source>
        <dbReference type="RuleBase" id="RU000461"/>
    </source>
</evidence>
<keyword evidence="7" id="KW-0472">Membrane</keyword>
<evidence type="ECO:0000256" key="4">
    <source>
        <dbReference type="ARBA" id="ARBA00023004"/>
    </source>
</evidence>
<dbReference type="GeneID" id="16075301"/>
<gene>
    <name evidence="8" type="ORF">PTSG_04627</name>
</gene>
<dbReference type="PRINTS" id="PR00463">
    <property type="entry name" value="EP450I"/>
</dbReference>
<name>F2U7Z3_SALR5</name>
<dbReference type="Pfam" id="PF00067">
    <property type="entry name" value="p450"/>
    <property type="match status" value="1"/>
</dbReference>
<feature type="binding site" description="axial binding residue" evidence="5">
    <location>
        <position position="438"/>
    </location>
    <ligand>
        <name>heme</name>
        <dbReference type="ChEBI" id="CHEBI:30413"/>
    </ligand>
    <ligandPart>
        <name>Fe</name>
        <dbReference type="ChEBI" id="CHEBI:18248"/>
    </ligandPart>
</feature>
<keyword evidence="4 5" id="KW-0408">Iron</keyword>
<proteinExistence type="inferred from homology"/>
<evidence type="ECO:0000256" key="3">
    <source>
        <dbReference type="ARBA" id="ARBA00023002"/>
    </source>
</evidence>
<keyword evidence="7" id="KW-0812">Transmembrane</keyword>
<keyword evidence="9" id="KW-1185">Reference proteome</keyword>
<dbReference type="GO" id="GO:0005506">
    <property type="term" value="F:iron ion binding"/>
    <property type="evidence" value="ECO:0007669"/>
    <property type="project" value="InterPro"/>
</dbReference>
<reference evidence="8" key="1">
    <citation type="submission" date="2009-08" db="EMBL/GenBank/DDBJ databases">
        <title>Annotation of Salpingoeca rosetta.</title>
        <authorList>
            <consortium name="The Broad Institute Genome Sequencing Platform"/>
            <person name="Russ C."/>
            <person name="Cuomo C."/>
            <person name="Burger G."/>
            <person name="Gray M.W."/>
            <person name="Holland P.W.H."/>
            <person name="King N."/>
            <person name="Lang F.B.F."/>
            <person name="Roger A.J."/>
            <person name="Ruiz-Trillo I."/>
            <person name="Young S.K."/>
            <person name="Zeng Q."/>
            <person name="Gargeya S."/>
            <person name="Alvarado L."/>
            <person name="Berlin A."/>
            <person name="Chapman S.B."/>
            <person name="Chen Z."/>
            <person name="Freedman E."/>
            <person name="Gellesch M."/>
            <person name="Goldberg J."/>
            <person name="Griggs A."/>
            <person name="Gujja S."/>
            <person name="Heilman E."/>
            <person name="Heiman D."/>
            <person name="Howarth C."/>
            <person name="Mehta T."/>
            <person name="Neiman D."/>
            <person name="Pearson M."/>
            <person name="Roberts A."/>
            <person name="Saif S."/>
            <person name="Shea T."/>
            <person name="Shenoy N."/>
            <person name="Sisk P."/>
            <person name="Stolte C."/>
            <person name="Sykes S."/>
            <person name="White J."/>
            <person name="Yandava C."/>
            <person name="Haas B."/>
            <person name="Nusbaum C."/>
            <person name="Birren B."/>
        </authorList>
    </citation>
    <scope>NUCLEOTIDE SEQUENCE [LARGE SCALE GENOMIC DNA]</scope>
    <source>
        <strain evidence="8">ATCC 50818</strain>
    </source>
</reference>
<feature type="transmembrane region" description="Helical" evidence="7">
    <location>
        <begin position="6"/>
        <end position="24"/>
    </location>
</feature>
<dbReference type="Proteomes" id="UP000007799">
    <property type="component" value="Unassembled WGS sequence"/>
</dbReference>
<sequence length="490" mass="56298">MVLGLDPVTTALAVVAVTLLVLYLRQQRQRCPGVLPVPGHLPILGHSLVLAQNQERLLEWLLGGTLLSKGKPWFFKVLGEPPFVCISSPESVKHVLQDNFDNYIKGNFFRDKFYDLLGDGIFDVDGAEWSYQRKTASHLFSRKELKGFMTEVFVRHAHLVLDKIEAFANADKEFDMQDLFYRYTLESIGQIAYGIHLGCFDQDVVAFAVNFDEAQRIMMERVIDPLWHVRKHLKFLHPDERKLTRCVKALNDFATNVIAERRDTEDLRDREDLLSRFMSIKDEHGQPLDDTRLRDIIMSFVIAGRDTTANCLTWAFYELHKNPRVLNKLRAELDAATGGRDPTYEDINTKVPYLHYVVKETLRLHPSVPKDAKTAINDDVLPDGTAIKGGTNIVYMPWVMGRMEQLWENPLDFNPERWETTTATHFKYTAFNAGPRLCLGMNMAYLEAQFLLAMIVQRFDLKFADQSYQYQVTLTMPMKGGLRVKATARD</sequence>
<dbReference type="GO" id="GO:0016705">
    <property type="term" value="F:oxidoreductase activity, acting on paired donors, with incorporation or reduction of molecular oxygen"/>
    <property type="evidence" value="ECO:0007669"/>
    <property type="project" value="InterPro"/>
</dbReference>
<dbReference type="CDD" id="cd11064">
    <property type="entry name" value="CYP86A"/>
    <property type="match status" value="1"/>
</dbReference>
<keyword evidence="3 6" id="KW-0560">Oxidoreductase</keyword>
<comment type="cofactor">
    <cofactor evidence="5">
        <name>heme</name>
        <dbReference type="ChEBI" id="CHEBI:30413"/>
    </cofactor>
</comment>
<evidence type="ECO:0000256" key="2">
    <source>
        <dbReference type="ARBA" id="ARBA00022723"/>
    </source>
</evidence>
<dbReference type="SUPFAM" id="SSF48264">
    <property type="entry name" value="Cytochrome P450"/>
    <property type="match status" value="1"/>
</dbReference>
<evidence type="ECO:0000256" key="5">
    <source>
        <dbReference type="PIRSR" id="PIRSR602401-1"/>
    </source>
</evidence>
<dbReference type="GO" id="GO:0006629">
    <property type="term" value="P:lipid metabolic process"/>
    <property type="evidence" value="ECO:0007669"/>
    <property type="project" value="UniProtKB-ARBA"/>
</dbReference>
<comment type="similarity">
    <text evidence="1 6">Belongs to the cytochrome P450 family.</text>
</comment>
<protein>
    <recommendedName>
        <fullName evidence="10">Cytochrome P450</fullName>
    </recommendedName>
</protein>
<dbReference type="OMA" id="IMDAWIL"/>
<keyword evidence="6" id="KW-0503">Monooxygenase</keyword>
<organism evidence="9">
    <name type="scientific">Salpingoeca rosetta (strain ATCC 50818 / BSB-021)</name>
    <dbReference type="NCBI Taxonomy" id="946362"/>
    <lineage>
        <taxon>Eukaryota</taxon>
        <taxon>Choanoflagellata</taxon>
        <taxon>Craspedida</taxon>
        <taxon>Salpingoecidae</taxon>
        <taxon>Salpingoeca</taxon>
    </lineage>
</organism>
<dbReference type="OrthoDB" id="1470350at2759"/>
<evidence type="ECO:0000256" key="1">
    <source>
        <dbReference type="ARBA" id="ARBA00010617"/>
    </source>
</evidence>
<dbReference type="PANTHER" id="PTHR24296">
    <property type="entry name" value="CYTOCHROME P450"/>
    <property type="match status" value="1"/>
</dbReference>
<dbReference type="AlphaFoldDB" id="F2U7Z3"/>
<dbReference type="GO" id="GO:0004497">
    <property type="term" value="F:monooxygenase activity"/>
    <property type="evidence" value="ECO:0007669"/>
    <property type="project" value="UniProtKB-KW"/>
</dbReference>